<proteinExistence type="predicted"/>
<reference evidence="1 2" key="1">
    <citation type="journal article" date="2012" name="J. Bacteriol.">
        <title>Draft Genome Sequence of the Soil Bacterium Burkholderia terrae Strain BS001, Which Interacts with Fungal Surface Structures.</title>
        <authorList>
            <person name="Nazir R."/>
            <person name="Hansen M.A."/>
            <person name="Sorensen S."/>
            <person name="van Elsas J.D."/>
        </authorList>
    </citation>
    <scope>NUCLEOTIDE SEQUENCE [LARGE SCALE GENOMIC DNA]</scope>
    <source>
        <strain evidence="1 2">BS001</strain>
    </source>
</reference>
<name>A0ABN0F3B7_9BURK</name>
<evidence type="ECO:0000313" key="2">
    <source>
        <dbReference type="Proteomes" id="UP000004980"/>
    </source>
</evidence>
<dbReference type="EMBL" id="AKAU01000325">
    <property type="protein sequence ID" value="EIM93074.1"/>
    <property type="molecule type" value="Genomic_DNA"/>
</dbReference>
<comment type="caution">
    <text evidence="1">The sequence shown here is derived from an EMBL/GenBank/DDBJ whole genome shotgun (WGS) entry which is preliminary data.</text>
</comment>
<dbReference type="RefSeq" id="WP_009771575.1">
    <property type="nucleotide sequence ID" value="NZ_AKAU01000325.1"/>
</dbReference>
<keyword evidence="2" id="KW-1185">Reference proteome</keyword>
<evidence type="ECO:0000313" key="1">
    <source>
        <dbReference type="EMBL" id="EIM93074.1"/>
    </source>
</evidence>
<accession>A0ABN0F3B7</accession>
<gene>
    <name evidence="1" type="ORF">WQE_51392</name>
</gene>
<organism evidence="1 2">
    <name type="scientific">Paraburkholderia hospita</name>
    <dbReference type="NCBI Taxonomy" id="169430"/>
    <lineage>
        <taxon>Bacteria</taxon>
        <taxon>Pseudomonadati</taxon>
        <taxon>Pseudomonadota</taxon>
        <taxon>Betaproteobacteria</taxon>
        <taxon>Burkholderiales</taxon>
        <taxon>Burkholderiaceae</taxon>
        <taxon>Paraburkholderia</taxon>
    </lineage>
</organism>
<dbReference type="Proteomes" id="UP000004980">
    <property type="component" value="Unassembled WGS sequence"/>
</dbReference>
<sequence>MNQHVQKMTSDFFSAIRPWDSAYTVARLTFIAVRREPFLEVVAARVHLSSVFREPPKDCFEAGDVEAGQVDITGGVEAVADAIGQIAGPNGFELAGKGLLLLRPEDGQNLVVGPPDLIHSEGVNQGNRLAVLTISGIARQMLVQQPQTDWTLKAAARPFDSLNELSIEYGLGAAPVSSTTLEVVAHATAEVYLLSSVKDGKADLGLWLAKNLDRAKARLGYRVIDKGAVVNRGSVEGDKLDWRERSGDIIGQLLLEVPPGAVVQCIASYAGHAHHIRWFADPTVHQNARAAVLSSIDQTGKLFQSYLLPELPPRGKAADDFESAVAWMLWTLGFASVSFGMNAKTRDAFDILAVSPRGDFVVVECTLGLLRAESKLSKLSAREASLRKMLAASDLQHVRVLPIIVTAMTRDEVKADLNAAAETGVLVLTRENLEAIFEDGRLRFANADQLVEEAFQRIADSRAAGTGSLASIFPG</sequence>
<protein>
    <submittedName>
        <fullName evidence="1">Uncharacterized protein</fullName>
    </submittedName>
</protein>